<feature type="transmembrane region" description="Helical" evidence="8">
    <location>
        <begin position="253"/>
        <end position="278"/>
    </location>
</feature>
<dbReference type="InterPro" id="IPR010065">
    <property type="entry name" value="AA_ABC_transptr_permease_3TM"/>
</dbReference>
<dbReference type="InterPro" id="IPR000515">
    <property type="entry name" value="MetI-like"/>
</dbReference>
<gene>
    <name evidence="10" type="ORF">GCM10023196_051180</name>
</gene>
<organism evidence="10 11">
    <name type="scientific">Actinoallomurus vinaceus</name>
    <dbReference type="NCBI Taxonomy" id="1080074"/>
    <lineage>
        <taxon>Bacteria</taxon>
        <taxon>Bacillati</taxon>
        <taxon>Actinomycetota</taxon>
        <taxon>Actinomycetes</taxon>
        <taxon>Streptosporangiales</taxon>
        <taxon>Thermomonosporaceae</taxon>
        <taxon>Actinoallomurus</taxon>
    </lineage>
</organism>
<dbReference type="RefSeq" id="WP_345433529.1">
    <property type="nucleotide sequence ID" value="NZ_BAABHK010000007.1"/>
</dbReference>
<dbReference type="PROSITE" id="PS50928">
    <property type="entry name" value="ABC_TM1"/>
    <property type="match status" value="1"/>
</dbReference>
<comment type="caution">
    <text evidence="10">The sequence shown here is derived from an EMBL/GenBank/DDBJ whole genome shotgun (WGS) entry which is preliminary data.</text>
</comment>
<dbReference type="InterPro" id="IPR043429">
    <property type="entry name" value="ArtM/GltK/GlnP/TcyL/YhdX-like"/>
</dbReference>
<protein>
    <submittedName>
        <fullName evidence="10">Amino acid ABC transporter permease</fullName>
    </submittedName>
</protein>
<dbReference type="Proteomes" id="UP001501442">
    <property type="component" value="Unassembled WGS sequence"/>
</dbReference>
<keyword evidence="11" id="KW-1185">Reference proteome</keyword>
<evidence type="ECO:0000259" key="9">
    <source>
        <dbReference type="PROSITE" id="PS50928"/>
    </source>
</evidence>
<name>A0ABP8UGR2_9ACTN</name>
<keyword evidence="5" id="KW-0029">Amino-acid transport</keyword>
<evidence type="ECO:0000256" key="7">
    <source>
        <dbReference type="ARBA" id="ARBA00023136"/>
    </source>
</evidence>
<feature type="domain" description="ABC transmembrane type-1" evidence="9">
    <location>
        <begin position="69"/>
        <end position="275"/>
    </location>
</feature>
<dbReference type="CDD" id="cd06261">
    <property type="entry name" value="TM_PBP2"/>
    <property type="match status" value="1"/>
</dbReference>
<comment type="similarity">
    <text evidence="8">Belongs to the binding-protein-dependent transport system permease family.</text>
</comment>
<evidence type="ECO:0000256" key="8">
    <source>
        <dbReference type="RuleBase" id="RU363032"/>
    </source>
</evidence>
<feature type="transmembrane region" description="Helical" evidence="8">
    <location>
        <begin position="147"/>
        <end position="166"/>
    </location>
</feature>
<dbReference type="Gene3D" id="1.10.3720.10">
    <property type="entry name" value="MetI-like"/>
    <property type="match status" value="1"/>
</dbReference>
<keyword evidence="2 8" id="KW-0813">Transport</keyword>
<evidence type="ECO:0000313" key="11">
    <source>
        <dbReference type="Proteomes" id="UP001501442"/>
    </source>
</evidence>
<dbReference type="InterPro" id="IPR035906">
    <property type="entry name" value="MetI-like_sf"/>
</dbReference>
<dbReference type="SUPFAM" id="SSF161098">
    <property type="entry name" value="MetI-like"/>
    <property type="match status" value="1"/>
</dbReference>
<evidence type="ECO:0000256" key="2">
    <source>
        <dbReference type="ARBA" id="ARBA00022448"/>
    </source>
</evidence>
<feature type="transmembrane region" description="Helical" evidence="8">
    <location>
        <begin position="66"/>
        <end position="93"/>
    </location>
</feature>
<dbReference type="EMBL" id="BAABHK010000007">
    <property type="protein sequence ID" value="GAA4629523.1"/>
    <property type="molecule type" value="Genomic_DNA"/>
</dbReference>
<dbReference type="PANTHER" id="PTHR30614:SF0">
    <property type="entry name" value="L-CYSTINE TRANSPORT SYSTEM PERMEASE PROTEIN TCYL"/>
    <property type="match status" value="1"/>
</dbReference>
<accession>A0ABP8UGR2</accession>
<evidence type="ECO:0000256" key="4">
    <source>
        <dbReference type="ARBA" id="ARBA00022692"/>
    </source>
</evidence>
<evidence type="ECO:0000256" key="1">
    <source>
        <dbReference type="ARBA" id="ARBA00004651"/>
    </source>
</evidence>
<feature type="transmembrane region" description="Helical" evidence="8">
    <location>
        <begin position="26"/>
        <end position="46"/>
    </location>
</feature>
<dbReference type="Pfam" id="PF00528">
    <property type="entry name" value="BPD_transp_1"/>
    <property type="match status" value="1"/>
</dbReference>
<dbReference type="PANTHER" id="PTHR30614">
    <property type="entry name" value="MEMBRANE COMPONENT OF AMINO ACID ABC TRANSPORTER"/>
    <property type="match status" value="1"/>
</dbReference>
<evidence type="ECO:0000256" key="5">
    <source>
        <dbReference type="ARBA" id="ARBA00022970"/>
    </source>
</evidence>
<proteinExistence type="inferred from homology"/>
<keyword evidence="7 8" id="KW-0472">Membrane</keyword>
<sequence length="313" mass="33979">MTAATDRAVRADDGEDLAIVPRRNPLNLVGIVVLAVLGAMLVHTLVTNDNFDWGVVKLYLNAEAIARGALLTVELTAISMVLGVLLGIVLAVMRLSRSRVLSASAWAFVWFFRGTPLLIQLIFWFNLSALFPRLSLGIPFGPEFVSGSANAFITPFVAALLGLSLNEGAYMAEIVRGGLLSIDRGQSEAAQALGMRPAKTLRRVVLPQAMRAIVPPTANQTLSMLKNTSLVSVLGAADLLHATQIIYSRTYQTIPLLIVAALWYLAMTSVLSVAQYYLERFYQRGDLGASRRRLFPRRHAAETAEADSPKAVS</sequence>
<keyword evidence="6 8" id="KW-1133">Transmembrane helix</keyword>
<feature type="transmembrane region" description="Helical" evidence="8">
    <location>
        <begin position="105"/>
        <end position="127"/>
    </location>
</feature>
<keyword evidence="4 8" id="KW-0812">Transmembrane</keyword>
<evidence type="ECO:0000256" key="6">
    <source>
        <dbReference type="ARBA" id="ARBA00022989"/>
    </source>
</evidence>
<keyword evidence="3" id="KW-1003">Cell membrane</keyword>
<reference evidence="11" key="1">
    <citation type="journal article" date="2019" name="Int. J. Syst. Evol. Microbiol.">
        <title>The Global Catalogue of Microorganisms (GCM) 10K type strain sequencing project: providing services to taxonomists for standard genome sequencing and annotation.</title>
        <authorList>
            <consortium name="The Broad Institute Genomics Platform"/>
            <consortium name="The Broad Institute Genome Sequencing Center for Infectious Disease"/>
            <person name="Wu L."/>
            <person name="Ma J."/>
        </authorList>
    </citation>
    <scope>NUCLEOTIDE SEQUENCE [LARGE SCALE GENOMIC DNA]</scope>
    <source>
        <strain evidence="11">JCM 17939</strain>
    </source>
</reference>
<comment type="subcellular location">
    <subcellularLocation>
        <location evidence="1 8">Cell membrane</location>
        <topology evidence="1 8">Multi-pass membrane protein</topology>
    </subcellularLocation>
</comment>
<evidence type="ECO:0000313" key="10">
    <source>
        <dbReference type="EMBL" id="GAA4629523.1"/>
    </source>
</evidence>
<dbReference type="NCBIfam" id="TIGR01726">
    <property type="entry name" value="HEQRo_perm_3TM"/>
    <property type="match status" value="1"/>
</dbReference>
<evidence type="ECO:0000256" key="3">
    <source>
        <dbReference type="ARBA" id="ARBA00022475"/>
    </source>
</evidence>